<dbReference type="SUPFAM" id="SSF103473">
    <property type="entry name" value="MFS general substrate transporter"/>
    <property type="match status" value="1"/>
</dbReference>
<feature type="transmembrane region" description="Helical" evidence="8">
    <location>
        <begin position="310"/>
        <end position="330"/>
    </location>
</feature>
<reference evidence="11" key="1">
    <citation type="submission" date="2018-11" db="EMBL/GenBank/DDBJ databases">
        <title>Proposal to divide the Flavobacteriaceae and reorganize its genera based on Amino Acid Identity values calculated from whole genome sequences.</title>
        <authorList>
            <person name="Nicholson A.C."/>
            <person name="Gulvik C.A."/>
            <person name="Whitney A.M."/>
            <person name="Humrighouse B.W."/>
            <person name="Bell M."/>
            <person name="Holmes B."/>
            <person name="Steigerwalt A.G."/>
            <person name="Villarma A."/>
            <person name="Sheth M."/>
            <person name="Batra D."/>
            <person name="Pryor J."/>
            <person name="Bernardet J.-F."/>
            <person name="Hugo C."/>
            <person name="Kampfer P."/>
            <person name="Newman J."/>
            <person name="McQuiston J.R."/>
        </authorList>
    </citation>
    <scope>NUCLEOTIDE SEQUENCE [LARGE SCALE GENOMIC DNA]</scope>
    <source>
        <strain evidence="11">G0229</strain>
    </source>
</reference>
<dbReference type="EMBL" id="CP033932">
    <property type="protein sequence ID" value="AZB26008.1"/>
    <property type="molecule type" value="Genomic_DNA"/>
</dbReference>
<feature type="transmembrane region" description="Helical" evidence="8">
    <location>
        <begin position="166"/>
        <end position="186"/>
    </location>
</feature>
<organism evidence="10 11">
    <name type="scientific">Chryseobacterium bernardetii</name>
    <dbReference type="NCBI Taxonomy" id="1241978"/>
    <lineage>
        <taxon>Bacteria</taxon>
        <taxon>Pseudomonadati</taxon>
        <taxon>Bacteroidota</taxon>
        <taxon>Flavobacteriia</taxon>
        <taxon>Flavobacteriales</taxon>
        <taxon>Weeksellaceae</taxon>
        <taxon>Chryseobacterium group</taxon>
        <taxon>Chryseobacterium</taxon>
    </lineage>
</organism>
<keyword evidence="5 8" id="KW-0812">Transmembrane</keyword>
<feature type="transmembrane region" description="Helical" evidence="8">
    <location>
        <begin position="12"/>
        <end position="31"/>
    </location>
</feature>
<dbReference type="KEGG" id="cben:EG339_16140"/>
<dbReference type="GO" id="GO:0016020">
    <property type="term" value="C:membrane"/>
    <property type="evidence" value="ECO:0007669"/>
    <property type="project" value="UniProtKB-SubCell"/>
</dbReference>
<feature type="transmembrane region" description="Helical" evidence="8">
    <location>
        <begin position="253"/>
        <end position="273"/>
    </location>
</feature>
<evidence type="ECO:0000259" key="9">
    <source>
        <dbReference type="PROSITE" id="PS50850"/>
    </source>
</evidence>
<dbReference type="PANTHER" id="PTHR23504">
    <property type="entry name" value="MAJOR FACILITATOR SUPERFAMILY DOMAIN-CONTAINING PROTEIN 10"/>
    <property type="match status" value="1"/>
</dbReference>
<keyword evidence="11" id="KW-1185">Reference proteome</keyword>
<evidence type="ECO:0000256" key="3">
    <source>
        <dbReference type="ARBA" id="ARBA00007520"/>
    </source>
</evidence>
<feature type="transmembrane region" description="Helical" evidence="8">
    <location>
        <begin position="51"/>
        <end position="68"/>
    </location>
</feature>
<dbReference type="Pfam" id="PF07690">
    <property type="entry name" value="MFS_1"/>
    <property type="match status" value="1"/>
</dbReference>
<comment type="function">
    <text evidence="1">Resistance to tetracycline by an active tetracycline efflux. This is an energy-dependent process that decreases the accumulation of the antibiotic in whole cells. This protein functions as a metal-tetracycline/H(+) antiporter.</text>
</comment>
<keyword evidence="6 8" id="KW-1133">Transmembrane helix</keyword>
<comment type="similarity">
    <text evidence="3">Belongs to the major facilitator superfamily. TCR/Tet family.</text>
</comment>
<accession>A0A3G6T9W0</accession>
<dbReference type="GeneID" id="99066339"/>
<feature type="transmembrane region" description="Helical" evidence="8">
    <location>
        <begin position="285"/>
        <end position="304"/>
    </location>
</feature>
<dbReference type="PROSITE" id="PS00216">
    <property type="entry name" value="SUGAR_TRANSPORT_1"/>
    <property type="match status" value="1"/>
</dbReference>
<evidence type="ECO:0000256" key="1">
    <source>
        <dbReference type="ARBA" id="ARBA00003279"/>
    </source>
</evidence>
<feature type="domain" description="Major facilitator superfamily (MFS) profile" evidence="9">
    <location>
        <begin position="9"/>
        <end position="404"/>
    </location>
</feature>
<sequence length="406" mass="44815">MKNSTKKAAMGFIFITLLIDITGWGIILPVVPKLIKELIHGDISEAAQYGGWLGFAYAFTQFIFSPLVGNLSDRYGRRPVILISLLGFTADYIFLALAPSIRWLFAGRIIAGLTGASISTASAYIADISTDKNRAKNFGMIGAALGMGFIIGPVIGGLLGHYGARIPFYAAAGLCFLNFLYGYFILPESLDKNKRRPFDWKRANPVGSLRFLGKHSEISGLIIALALIYIGIHAVQSNWHFFTIYQFGWDERMIGISLGVLGLLLGLVQGVLIRWTTPQLGEYKSIYYGLICYSIGLFLFAFAYQGWMMFVFLIIYSLGGICGPSLQSVITKHIPSNEQGELQGALTSLVSATSIIGPPVMTNLFYYFTHEKAPFEFSGAPFLLASILMFVSVIIIFFVFEQKNRK</sequence>
<evidence type="ECO:0000313" key="11">
    <source>
        <dbReference type="Proteomes" id="UP000271193"/>
    </source>
</evidence>
<evidence type="ECO:0000256" key="8">
    <source>
        <dbReference type="SAM" id="Phobius"/>
    </source>
</evidence>
<dbReference type="PANTHER" id="PTHR23504:SF15">
    <property type="entry name" value="MAJOR FACILITATOR SUPERFAMILY (MFS) PROFILE DOMAIN-CONTAINING PROTEIN"/>
    <property type="match status" value="1"/>
</dbReference>
<evidence type="ECO:0000256" key="5">
    <source>
        <dbReference type="ARBA" id="ARBA00022692"/>
    </source>
</evidence>
<evidence type="ECO:0000256" key="6">
    <source>
        <dbReference type="ARBA" id="ARBA00022989"/>
    </source>
</evidence>
<evidence type="ECO:0000256" key="7">
    <source>
        <dbReference type="ARBA" id="ARBA00023136"/>
    </source>
</evidence>
<dbReference type="PRINTS" id="PR01035">
    <property type="entry name" value="TCRTETA"/>
</dbReference>
<dbReference type="Proteomes" id="UP000271193">
    <property type="component" value="Chromosome"/>
</dbReference>
<dbReference type="RefSeq" id="WP_123870953.1">
    <property type="nucleotide sequence ID" value="NZ_CP033932.1"/>
</dbReference>
<name>A0A3G6T9W0_9FLAO</name>
<dbReference type="GO" id="GO:0022857">
    <property type="term" value="F:transmembrane transporter activity"/>
    <property type="evidence" value="ECO:0007669"/>
    <property type="project" value="InterPro"/>
</dbReference>
<protein>
    <submittedName>
        <fullName evidence="10">MFS transporter</fullName>
    </submittedName>
</protein>
<feature type="transmembrane region" description="Helical" evidence="8">
    <location>
        <begin position="80"/>
        <end position="99"/>
    </location>
</feature>
<dbReference type="InterPro" id="IPR020846">
    <property type="entry name" value="MFS_dom"/>
</dbReference>
<dbReference type="InterPro" id="IPR011701">
    <property type="entry name" value="MFS"/>
</dbReference>
<evidence type="ECO:0000256" key="4">
    <source>
        <dbReference type="ARBA" id="ARBA00022448"/>
    </source>
</evidence>
<dbReference type="CDD" id="cd17388">
    <property type="entry name" value="MFS_TetA"/>
    <property type="match status" value="1"/>
</dbReference>
<proteinExistence type="inferred from homology"/>
<dbReference type="AlphaFoldDB" id="A0A3G6T9W0"/>
<evidence type="ECO:0000256" key="2">
    <source>
        <dbReference type="ARBA" id="ARBA00004141"/>
    </source>
</evidence>
<dbReference type="InterPro" id="IPR036259">
    <property type="entry name" value="MFS_trans_sf"/>
</dbReference>
<evidence type="ECO:0000313" key="10">
    <source>
        <dbReference type="EMBL" id="AZB26008.1"/>
    </source>
</evidence>
<keyword evidence="7 8" id="KW-0472">Membrane</keyword>
<comment type="subcellular location">
    <subcellularLocation>
        <location evidence="2">Membrane</location>
        <topology evidence="2">Multi-pass membrane protein</topology>
    </subcellularLocation>
</comment>
<feature type="transmembrane region" description="Helical" evidence="8">
    <location>
        <begin position="380"/>
        <end position="400"/>
    </location>
</feature>
<feature type="transmembrane region" description="Helical" evidence="8">
    <location>
        <begin position="218"/>
        <end position="241"/>
    </location>
</feature>
<gene>
    <name evidence="10" type="ORF">EG339_16140</name>
</gene>
<dbReference type="PROSITE" id="PS50850">
    <property type="entry name" value="MFS"/>
    <property type="match status" value="1"/>
</dbReference>
<dbReference type="InterPro" id="IPR001958">
    <property type="entry name" value="Tet-R_TetA/multi-R_MdtG-like"/>
</dbReference>
<dbReference type="Gene3D" id="1.20.1250.20">
    <property type="entry name" value="MFS general substrate transporter like domains"/>
    <property type="match status" value="1"/>
</dbReference>
<feature type="transmembrane region" description="Helical" evidence="8">
    <location>
        <begin position="105"/>
        <end position="126"/>
    </location>
</feature>
<feature type="transmembrane region" description="Helical" evidence="8">
    <location>
        <begin position="342"/>
        <end position="368"/>
    </location>
</feature>
<feature type="transmembrane region" description="Helical" evidence="8">
    <location>
        <begin position="138"/>
        <end position="160"/>
    </location>
</feature>
<keyword evidence="4" id="KW-0813">Transport</keyword>
<dbReference type="InterPro" id="IPR005829">
    <property type="entry name" value="Sugar_transporter_CS"/>
</dbReference>